<dbReference type="GO" id="GO:0009294">
    <property type="term" value="P:DNA-mediated transformation"/>
    <property type="evidence" value="ECO:0007669"/>
    <property type="project" value="InterPro"/>
</dbReference>
<proteinExistence type="inferred from homology"/>
<organism evidence="4 5">
    <name type="scientific">Thiobacillus denitrificans</name>
    <dbReference type="NCBI Taxonomy" id="36861"/>
    <lineage>
        <taxon>Bacteria</taxon>
        <taxon>Pseudomonadati</taxon>
        <taxon>Pseudomonadota</taxon>
        <taxon>Betaproteobacteria</taxon>
        <taxon>Nitrosomonadales</taxon>
        <taxon>Thiobacillaceae</taxon>
        <taxon>Thiobacillus</taxon>
    </lineage>
</organism>
<comment type="caution">
    <text evidence="4">The sequence shown here is derived from an EMBL/GenBank/DDBJ whole genome shotgun (WGS) entry which is preliminary data.</text>
</comment>
<protein>
    <submittedName>
        <fullName evidence="4">DNA-binding protein</fullName>
    </submittedName>
</protein>
<keyword evidence="4" id="KW-0238">DNA-binding</keyword>
<sequence length="377" mass="39332">MPDAWLRLALAPGVGNTSLIRLLTAFGSPEAVLASGRSALTAHLSRAQCDALLAESDAVQLDAAHAWLAQPGNSLMTLADEDYPKTLLEIADPPAILYCKGRRSLLNQPCLGIVGSRNATPQGVRDAEAFAHALSDAGLTIVSGLALGIDAAAHRGGLAGAGSSVAIIGTGLDRIYPARNKALAHRLAENGLIVSEFALGTPPLPGHFPRRNRLISGLSRGVLVVEAAPNSGSLITARVATEQGREVFAIPGSIHSPLARGCHALIKQGAKLVESAADILDELAWQQRLAPPVLREDRPQGEHPEGHECLAAAYPSRALPETLSDPVLDALDGAPTTPDTLAQRTGLTLDALSAKLLTLELDGRIASLPGGRYQKIH</sequence>
<name>A0A106BN35_THIDE</name>
<dbReference type="RefSeq" id="WP_059755794.1">
    <property type="nucleotide sequence ID" value="NZ_LDUG01000025.1"/>
</dbReference>
<feature type="domain" description="Smf/DprA SLOG" evidence="2">
    <location>
        <begin position="75"/>
        <end position="283"/>
    </location>
</feature>
<gene>
    <name evidence="4" type="ORF">ABW22_10115</name>
</gene>
<dbReference type="Pfam" id="PF17782">
    <property type="entry name" value="WHD_DprA"/>
    <property type="match status" value="1"/>
</dbReference>
<comment type="similarity">
    <text evidence="1">Belongs to the DprA/Smf family.</text>
</comment>
<dbReference type="Proteomes" id="UP000064243">
    <property type="component" value="Unassembled WGS sequence"/>
</dbReference>
<dbReference type="PANTHER" id="PTHR43022:SF1">
    <property type="entry name" value="PROTEIN SMF"/>
    <property type="match status" value="1"/>
</dbReference>
<dbReference type="NCBIfam" id="TIGR00732">
    <property type="entry name" value="dprA"/>
    <property type="match status" value="1"/>
</dbReference>
<evidence type="ECO:0000313" key="4">
    <source>
        <dbReference type="EMBL" id="KVW95516.1"/>
    </source>
</evidence>
<keyword evidence="5" id="KW-1185">Reference proteome</keyword>
<evidence type="ECO:0000256" key="1">
    <source>
        <dbReference type="ARBA" id="ARBA00006525"/>
    </source>
</evidence>
<dbReference type="SUPFAM" id="SSF102405">
    <property type="entry name" value="MCP/YpsA-like"/>
    <property type="match status" value="1"/>
</dbReference>
<dbReference type="AlphaFoldDB" id="A0A106BN35"/>
<dbReference type="GO" id="GO:0003677">
    <property type="term" value="F:DNA binding"/>
    <property type="evidence" value="ECO:0007669"/>
    <property type="project" value="UniProtKB-KW"/>
</dbReference>
<dbReference type="InterPro" id="IPR036388">
    <property type="entry name" value="WH-like_DNA-bd_sf"/>
</dbReference>
<dbReference type="InterPro" id="IPR041614">
    <property type="entry name" value="DprA_WH"/>
</dbReference>
<evidence type="ECO:0000259" key="2">
    <source>
        <dbReference type="Pfam" id="PF02481"/>
    </source>
</evidence>
<evidence type="ECO:0000259" key="3">
    <source>
        <dbReference type="Pfam" id="PF17782"/>
    </source>
</evidence>
<dbReference type="STRING" id="1123392.GCA_000376425_00474"/>
<reference evidence="4 5" key="1">
    <citation type="journal article" date="2015" name="Appl. Environ. Microbiol.">
        <title>Aerobic and Anaerobic Thiosulfate Oxidation by a Cold-Adapted, Subglacial Chemoautotroph.</title>
        <authorList>
            <person name="Harrold Z.R."/>
            <person name="Skidmore M.L."/>
            <person name="Hamilton T.L."/>
            <person name="Desch L."/>
            <person name="Amada K."/>
            <person name="van Gelder W."/>
            <person name="Glover K."/>
            <person name="Roden E.E."/>
            <person name="Boyd E.S."/>
        </authorList>
    </citation>
    <scope>NUCLEOTIDE SEQUENCE [LARGE SCALE GENOMIC DNA]</scope>
    <source>
        <strain evidence="4 5">RG</strain>
    </source>
</reference>
<evidence type="ECO:0000313" key="5">
    <source>
        <dbReference type="Proteomes" id="UP000064243"/>
    </source>
</evidence>
<dbReference type="Pfam" id="PF02481">
    <property type="entry name" value="DNA_processg_A"/>
    <property type="match status" value="1"/>
</dbReference>
<dbReference type="EMBL" id="LDUG01000025">
    <property type="protein sequence ID" value="KVW95516.1"/>
    <property type="molecule type" value="Genomic_DNA"/>
</dbReference>
<dbReference type="Gene3D" id="3.40.50.450">
    <property type="match status" value="1"/>
</dbReference>
<dbReference type="Gene3D" id="1.10.10.10">
    <property type="entry name" value="Winged helix-like DNA-binding domain superfamily/Winged helix DNA-binding domain"/>
    <property type="match status" value="1"/>
</dbReference>
<dbReference type="InterPro" id="IPR003488">
    <property type="entry name" value="DprA"/>
</dbReference>
<dbReference type="InterPro" id="IPR057666">
    <property type="entry name" value="DrpA_SLOG"/>
</dbReference>
<accession>A0A106BN35</accession>
<feature type="domain" description="DprA winged helix" evidence="3">
    <location>
        <begin position="313"/>
        <end position="371"/>
    </location>
</feature>
<dbReference type="PANTHER" id="PTHR43022">
    <property type="entry name" value="PROTEIN SMF"/>
    <property type="match status" value="1"/>
</dbReference>
<dbReference type="PATRIC" id="fig|36861.3.peg.1686"/>